<feature type="region of interest" description="Disordered" evidence="7">
    <location>
        <begin position="1"/>
        <end position="42"/>
    </location>
</feature>
<reference evidence="9 10" key="1">
    <citation type="submission" date="2021-01" db="EMBL/GenBank/DDBJ databases">
        <title>Whole genome shotgun sequence of Catellatospora citrea NBRC 14495.</title>
        <authorList>
            <person name="Komaki H."/>
            <person name="Tamura T."/>
        </authorList>
    </citation>
    <scope>NUCLEOTIDE SEQUENCE [LARGE SCALE GENOMIC DNA]</scope>
    <source>
        <strain evidence="9 10">NBRC 14495</strain>
    </source>
</reference>
<keyword evidence="3" id="KW-1003">Cell membrane</keyword>
<evidence type="ECO:0000256" key="8">
    <source>
        <dbReference type="SAM" id="Phobius"/>
    </source>
</evidence>
<evidence type="ECO:0000313" key="9">
    <source>
        <dbReference type="EMBL" id="GIG02709.1"/>
    </source>
</evidence>
<evidence type="ECO:0000256" key="7">
    <source>
        <dbReference type="SAM" id="MobiDB-lite"/>
    </source>
</evidence>
<evidence type="ECO:0000256" key="5">
    <source>
        <dbReference type="ARBA" id="ARBA00022989"/>
    </source>
</evidence>
<evidence type="ECO:0000256" key="2">
    <source>
        <dbReference type="ARBA" id="ARBA00007430"/>
    </source>
</evidence>
<evidence type="ECO:0000256" key="6">
    <source>
        <dbReference type="ARBA" id="ARBA00023136"/>
    </source>
</evidence>
<dbReference type="PANTHER" id="PTHR30250">
    <property type="entry name" value="PST FAMILY PREDICTED COLANIC ACID TRANSPORTER"/>
    <property type="match status" value="1"/>
</dbReference>
<feature type="transmembrane region" description="Helical" evidence="8">
    <location>
        <begin position="81"/>
        <end position="98"/>
    </location>
</feature>
<protein>
    <submittedName>
        <fullName evidence="9">Lipopolysaccharide biosynthesis protein</fullName>
    </submittedName>
</protein>
<evidence type="ECO:0000256" key="4">
    <source>
        <dbReference type="ARBA" id="ARBA00022692"/>
    </source>
</evidence>
<feature type="transmembrane region" description="Helical" evidence="8">
    <location>
        <begin position="119"/>
        <end position="145"/>
    </location>
</feature>
<feature type="transmembrane region" description="Helical" evidence="8">
    <location>
        <begin position="391"/>
        <end position="412"/>
    </location>
</feature>
<sequence>MTTDRLSTPTADAGADPPVPADRATHAGDAPEATGDPGTPRAAGRLPRAAVLWSYVLTIGRFGTTAAVTVIMARFLSPHEYGVMALAMVWVTFGQTLAMHGPGQAVVQREDVDDSHFDAAFWSTLGTGAALAAVFAVGAPLWAALNDTPDLVPVSLVLAPVMILNAMVVVPDAILRRQLRFRSLSVRWLVAGLVSGVVGVLGAVLGWGVWALVAQQVVMSVISAVGVWIAVRWRPGFRRIGPALRELRKYSLHSLSGFFASFVAVRTDAVLLGPIFGPVAIGLYRFVTRIAEMVNDIATGGLAQVAMPHLSREAASQAEFTRSAIRYFHIGTLVAFPLFGVMFATGPLFLRWIGPQWVAAGPAFRVICVAMAAVALGPIISAIYQAAGRPAMLAAISWGSAGFTVVSMLIAGRLFHDSGPGTQVLAIASTFAIVQWTGTLIALMLMSAQVVKGSLRGIVRTSLPAVGAAIGAAVAGLAVQPLLHELNSFLALAATGIVAGAVALAVLAAREREVSSRLGRLVRLGR</sequence>
<comment type="caution">
    <text evidence="9">The sequence shown here is derived from an EMBL/GenBank/DDBJ whole genome shotgun (WGS) entry which is preliminary data.</text>
</comment>
<feature type="transmembrane region" description="Helical" evidence="8">
    <location>
        <begin position="327"/>
        <end position="350"/>
    </location>
</feature>
<feature type="transmembrane region" description="Helical" evidence="8">
    <location>
        <begin position="50"/>
        <end position="75"/>
    </location>
</feature>
<keyword evidence="6 8" id="KW-0472">Membrane</keyword>
<dbReference type="Proteomes" id="UP000659904">
    <property type="component" value="Unassembled WGS sequence"/>
</dbReference>
<dbReference type="PANTHER" id="PTHR30250:SF10">
    <property type="entry name" value="LIPOPOLYSACCHARIDE BIOSYNTHESIS PROTEIN WZXC"/>
    <property type="match status" value="1"/>
</dbReference>
<dbReference type="CDD" id="cd13127">
    <property type="entry name" value="MATE_tuaB_like"/>
    <property type="match status" value="1"/>
</dbReference>
<organism evidence="9 10">
    <name type="scientific">Catellatospora citrea</name>
    <dbReference type="NCBI Taxonomy" id="53366"/>
    <lineage>
        <taxon>Bacteria</taxon>
        <taxon>Bacillati</taxon>
        <taxon>Actinomycetota</taxon>
        <taxon>Actinomycetes</taxon>
        <taxon>Micromonosporales</taxon>
        <taxon>Micromonosporaceae</taxon>
        <taxon>Catellatospora</taxon>
    </lineage>
</organism>
<feature type="transmembrane region" description="Helical" evidence="8">
    <location>
        <begin position="489"/>
        <end position="509"/>
    </location>
</feature>
<feature type="transmembrane region" description="Helical" evidence="8">
    <location>
        <begin position="424"/>
        <end position="451"/>
    </location>
</feature>
<dbReference type="GO" id="GO:0005886">
    <property type="term" value="C:plasma membrane"/>
    <property type="evidence" value="ECO:0007669"/>
    <property type="project" value="UniProtKB-SubCell"/>
</dbReference>
<proteinExistence type="inferred from homology"/>
<feature type="transmembrane region" description="Helical" evidence="8">
    <location>
        <begin position="463"/>
        <end position="483"/>
    </location>
</feature>
<gene>
    <name evidence="9" type="ORF">Cci01nite_78020</name>
</gene>
<feature type="transmembrane region" description="Helical" evidence="8">
    <location>
        <begin position="151"/>
        <end position="174"/>
    </location>
</feature>
<feature type="compositionally biased region" description="Polar residues" evidence="7">
    <location>
        <begin position="1"/>
        <end position="10"/>
    </location>
</feature>
<dbReference type="EMBL" id="BONH01000058">
    <property type="protein sequence ID" value="GIG02709.1"/>
    <property type="molecule type" value="Genomic_DNA"/>
</dbReference>
<feature type="transmembrane region" description="Helical" evidence="8">
    <location>
        <begin position="186"/>
        <end position="207"/>
    </location>
</feature>
<dbReference type="AlphaFoldDB" id="A0A8J3KSM0"/>
<comment type="subcellular location">
    <subcellularLocation>
        <location evidence="1">Cell membrane</location>
        <topology evidence="1">Multi-pass membrane protein</topology>
    </subcellularLocation>
</comment>
<comment type="similarity">
    <text evidence="2">Belongs to the polysaccharide synthase family.</text>
</comment>
<dbReference type="RefSeq" id="WP_120318275.1">
    <property type="nucleotide sequence ID" value="NZ_BONH01000058.1"/>
</dbReference>
<name>A0A8J3KSM0_9ACTN</name>
<evidence type="ECO:0000256" key="3">
    <source>
        <dbReference type="ARBA" id="ARBA00022475"/>
    </source>
</evidence>
<feature type="transmembrane region" description="Helical" evidence="8">
    <location>
        <begin position="362"/>
        <end position="384"/>
    </location>
</feature>
<keyword evidence="10" id="KW-1185">Reference proteome</keyword>
<keyword evidence="5 8" id="KW-1133">Transmembrane helix</keyword>
<dbReference type="Pfam" id="PF13440">
    <property type="entry name" value="Polysacc_synt_3"/>
    <property type="match status" value="1"/>
</dbReference>
<dbReference type="InterPro" id="IPR050833">
    <property type="entry name" value="Poly_Biosynth_Transport"/>
</dbReference>
<evidence type="ECO:0000313" key="10">
    <source>
        <dbReference type="Proteomes" id="UP000659904"/>
    </source>
</evidence>
<evidence type="ECO:0000256" key="1">
    <source>
        <dbReference type="ARBA" id="ARBA00004651"/>
    </source>
</evidence>
<accession>A0A8J3KSM0</accession>
<keyword evidence="4 8" id="KW-0812">Transmembrane</keyword>